<keyword evidence="6 7" id="KW-0472">Membrane</keyword>
<dbReference type="KEGG" id="pswu:SY83_07880"/>
<dbReference type="PANTHER" id="PTHR30465">
    <property type="entry name" value="INNER MEMBRANE ABC TRANSPORTER"/>
    <property type="match status" value="1"/>
</dbReference>
<dbReference type="Gene3D" id="1.10.3720.10">
    <property type="entry name" value="MetI-like"/>
    <property type="match status" value="1"/>
</dbReference>
<feature type="transmembrane region" description="Helical" evidence="7">
    <location>
        <begin position="172"/>
        <end position="188"/>
    </location>
</feature>
<gene>
    <name evidence="9" type="ORF">SY83_07880</name>
</gene>
<evidence type="ECO:0000256" key="3">
    <source>
        <dbReference type="ARBA" id="ARBA00022475"/>
    </source>
</evidence>
<dbReference type="InterPro" id="IPR035906">
    <property type="entry name" value="MetI-like_sf"/>
</dbReference>
<dbReference type="STRING" id="1178515.SY83_07880"/>
<comment type="similarity">
    <text evidence="7">Belongs to the binding-protein-dependent transport system permease family.</text>
</comment>
<feature type="transmembrane region" description="Helical" evidence="7">
    <location>
        <begin position="21"/>
        <end position="44"/>
    </location>
</feature>
<evidence type="ECO:0000259" key="8">
    <source>
        <dbReference type="PROSITE" id="PS50928"/>
    </source>
</evidence>
<dbReference type="GO" id="GO:0005886">
    <property type="term" value="C:plasma membrane"/>
    <property type="evidence" value="ECO:0007669"/>
    <property type="project" value="UniProtKB-SubCell"/>
</dbReference>
<dbReference type="PATRIC" id="fig|1178515.4.peg.1565"/>
<evidence type="ECO:0000256" key="4">
    <source>
        <dbReference type="ARBA" id="ARBA00022692"/>
    </source>
</evidence>
<name>A0A172THE2_9BACL</name>
<accession>A0A172THE2</accession>
<organism evidence="9 10">
    <name type="scientific">Paenibacillus swuensis</name>
    <dbReference type="NCBI Taxonomy" id="1178515"/>
    <lineage>
        <taxon>Bacteria</taxon>
        <taxon>Bacillati</taxon>
        <taxon>Bacillota</taxon>
        <taxon>Bacilli</taxon>
        <taxon>Bacillales</taxon>
        <taxon>Paenibacillaceae</taxon>
        <taxon>Paenibacillus</taxon>
    </lineage>
</organism>
<dbReference type="AlphaFoldDB" id="A0A172THE2"/>
<dbReference type="GO" id="GO:0055085">
    <property type="term" value="P:transmembrane transport"/>
    <property type="evidence" value="ECO:0007669"/>
    <property type="project" value="InterPro"/>
</dbReference>
<keyword evidence="5 7" id="KW-1133">Transmembrane helix</keyword>
<keyword evidence="2 7" id="KW-0813">Transport</keyword>
<dbReference type="OrthoDB" id="2958608at2"/>
<dbReference type="InterPro" id="IPR000515">
    <property type="entry name" value="MetI-like"/>
</dbReference>
<keyword evidence="3" id="KW-1003">Cell membrane</keyword>
<dbReference type="SUPFAM" id="SSF161098">
    <property type="entry name" value="MetI-like"/>
    <property type="match status" value="1"/>
</dbReference>
<feature type="transmembrane region" description="Helical" evidence="7">
    <location>
        <begin position="132"/>
        <end position="152"/>
    </location>
</feature>
<evidence type="ECO:0000256" key="5">
    <source>
        <dbReference type="ARBA" id="ARBA00022989"/>
    </source>
</evidence>
<feature type="transmembrane region" description="Helical" evidence="7">
    <location>
        <begin position="234"/>
        <end position="252"/>
    </location>
</feature>
<feature type="domain" description="ABC transmembrane type-1" evidence="8">
    <location>
        <begin position="94"/>
        <end position="294"/>
    </location>
</feature>
<dbReference type="Proteomes" id="UP000076927">
    <property type="component" value="Chromosome"/>
</dbReference>
<evidence type="ECO:0000256" key="1">
    <source>
        <dbReference type="ARBA" id="ARBA00004651"/>
    </source>
</evidence>
<keyword evidence="4 7" id="KW-0812">Transmembrane</keyword>
<evidence type="ECO:0000313" key="9">
    <source>
        <dbReference type="EMBL" id="ANE46203.1"/>
    </source>
</evidence>
<evidence type="ECO:0000313" key="10">
    <source>
        <dbReference type="Proteomes" id="UP000076927"/>
    </source>
</evidence>
<protein>
    <recommendedName>
        <fullName evidence="8">ABC transmembrane type-1 domain-containing protein</fullName>
    </recommendedName>
</protein>
<sequence>MSNMYFLTYEIAGDFLMRNRFYVIGPLLLSLAGAFLFASFPILLQAKEGQLSLQWEEAYLQIQHYFSGLSDGSSFRFYTGRTEHSLAEQLGSYWWPSFFYVSIAALGSLSLGLLLALSLYKYRKVRNTLDMLVIIPDFVIMIMLQLFVVLFYKSTGILLARIATFMSDEPAVALPLLSMVLVPTFYVLRNLSVHIDDALTADYIRTVKAKGFSRGYILLKHMLPNVIPYLKADLPKFLGIIMSNLFIVEYFYNVHGITKLMLSSGFERVEVSSGVLSGYQFPLVLNALLVFMILYGIVLWMSRLFLYALEKGAKR</sequence>
<evidence type="ECO:0000256" key="7">
    <source>
        <dbReference type="RuleBase" id="RU363032"/>
    </source>
</evidence>
<feature type="transmembrane region" description="Helical" evidence="7">
    <location>
        <begin position="98"/>
        <end position="120"/>
    </location>
</feature>
<dbReference type="PROSITE" id="PS50928">
    <property type="entry name" value="ABC_TM1"/>
    <property type="match status" value="1"/>
</dbReference>
<proteinExistence type="inferred from homology"/>
<reference evidence="9 10" key="1">
    <citation type="submission" date="2015-01" db="EMBL/GenBank/DDBJ databases">
        <title>Paenibacillus swuensis/DY6/whole genome sequencing.</title>
        <authorList>
            <person name="Kim M.K."/>
            <person name="Srinivasan S."/>
            <person name="Lee J.-J."/>
        </authorList>
    </citation>
    <scope>NUCLEOTIDE SEQUENCE [LARGE SCALE GENOMIC DNA]</scope>
    <source>
        <strain evidence="9 10">DY6</strain>
    </source>
</reference>
<evidence type="ECO:0000256" key="2">
    <source>
        <dbReference type="ARBA" id="ARBA00022448"/>
    </source>
</evidence>
<feature type="transmembrane region" description="Helical" evidence="7">
    <location>
        <begin position="283"/>
        <end position="306"/>
    </location>
</feature>
<keyword evidence="10" id="KW-1185">Reference proteome</keyword>
<evidence type="ECO:0000256" key="6">
    <source>
        <dbReference type="ARBA" id="ARBA00023136"/>
    </source>
</evidence>
<dbReference type="EMBL" id="CP011388">
    <property type="protein sequence ID" value="ANE46203.1"/>
    <property type="molecule type" value="Genomic_DNA"/>
</dbReference>
<dbReference type="PANTHER" id="PTHR30465:SF44">
    <property type="entry name" value="ABC-TYPE DIPEPTIDE_OLIGOPEPTIDE TRANSPORT SYSTEM, PERMEASE COMPONENT"/>
    <property type="match status" value="1"/>
</dbReference>
<comment type="subcellular location">
    <subcellularLocation>
        <location evidence="1 7">Cell membrane</location>
        <topology evidence="1 7">Multi-pass membrane protein</topology>
    </subcellularLocation>
</comment>
<dbReference type="Pfam" id="PF00528">
    <property type="entry name" value="BPD_transp_1"/>
    <property type="match status" value="1"/>
</dbReference>